<evidence type="ECO:0000313" key="1">
    <source>
        <dbReference type="EMBL" id="KAK3794382.1"/>
    </source>
</evidence>
<dbReference type="AlphaFoldDB" id="A0AAE1AWZ3"/>
<accession>A0AAE1AWZ3</accession>
<reference evidence="1" key="1">
    <citation type="journal article" date="2023" name="G3 (Bethesda)">
        <title>A reference genome for the long-term kleptoplast-retaining sea slug Elysia crispata morphotype clarki.</title>
        <authorList>
            <person name="Eastman K.E."/>
            <person name="Pendleton A.L."/>
            <person name="Shaikh M.A."/>
            <person name="Suttiyut T."/>
            <person name="Ogas R."/>
            <person name="Tomko P."/>
            <person name="Gavelis G."/>
            <person name="Widhalm J.R."/>
            <person name="Wisecaver J.H."/>
        </authorList>
    </citation>
    <scope>NUCLEOTIDE SEQUENCE</scope>
    <source>
        <strain evidence="1">ECLA1</strain>
    </source>
</reference>
<evidence type="ECO:0000313" key="2">
    <source>
        <dbReference type="Proteomes" id="UP001283361"/>
    </source>
</evidence>
<proteinExistence type="predicted"/>
<gene>
    <name evidence="1" type="ORF">RRG08_061049</name>
</gene>
<sequence length="138" mass="15648">MGNSGIQTTLPDAPTATDINKLTTIEDIVNSWKKKGKNRCVRQVTNSENQDQLSAHIRFKEWTSVILSDMWEFSTCMPITIVSKPTLHDHWFTIYSVHSSFGSKALAPDRFLSILAFSHFGDNDNTMLTNIQDHDPLH</sequence>
<name>A0AAE1AWZ3_9GAST</name>
<comment type="caution">
    <text evidence="1">The sequence shown here is derived from an EMBL/GenBank/DDBJ whole genome shotgun (WGS) entry which is preliminary data.</text>
</comment>
<protein>
    <submittedName>
        <fullName evidence="1">Uncharacterized protein</fullName>
    </submittedName>
</protein>
<keyword evidence="2" id="KW-1185">Reference proteome</keyword>
<organism evidence="1 2">
    <name type="scientific">Elysia crispata</name>
    <name type="common">lettuce slug</name>
    <dbReference type="NCBI Taxonomy" id="231223"/>
    <lineage>
        <taxon>Eukaryota</taxon>
        <taxon>Metazoa</taxon>
        <taxon>Spiralia</taxon>
        <taxon>Lophotrochozoa</taxon>
        <taxon>Mollusca</taxon>
        <taxon>Gastropoda</taxon>
        <taxon>Heterobranchia</taxon>
        <taxon>Euthyneura</taxon>
        <taxon>Panpulmonata</taxon>
        <taxon>Sacoglossa</taxon>
        <taxon>Placobranchoidea</taxon>
        <taxon>Plakobranchidae</taxon>
        <taxon>Elysia</taxon>
    </lineage>
</organism>
<dbReference type="EMBL" id="JAWDGP010001129">
    <property type="protein sequence ID" value="KAK3794382.1"/>
    <property type="molecule type" value="Genomic_DNA"/>
</dbReference>
<dbReference type="Proteomes" id="UP001283361">
    <property type="component" value="Unassembled WGS sequence"/>
</dbReference>